<dbReference type="EMBL" id="JAWXRD010000010">
    <property type="protein sequence ID" value="MDX6040089.1"/>
    <property type="molecule type" value="Genomic_DNA"/>
</dbReference>
<dbReference type="Proteomes" id="UP001275664">
    <property type="component" value="Unassembled WGS sequence"/>
</dbReference>
<organism evidence="1 2">
    <name type="scientific">Scandinavium lactucae</name>
    <dbReference type="NCBI Taxonomy" id="3095028"/>
    <lineage>
        <taxon>Bacteria</taxon>
        <taxon>Pseudomonadati</taxon>
        <taxon>Pseudomonadota</taxon>
        <taxon>Gammaproteobacteria</taxon>
        <taxon>Enterobacterales</taxon>
        <taxon>Enterobacteriaceae</taxon>
        <taxon>Scandinavium</taxon>
    </lineage>
</organism>
<evidence type="ECO:0000313" key="2">
    <source>
        <dbReference type="Proteomes" id="UP001275664"/>
    </source>
</evidence>
<keyword evidence="2" id="KW-1185">Reference proteome</keyword>
<reference evidence="1 2" key="1">
    <citation type="submission" date="2023-11" db="EMBL/GenBank/DDBJ databases">
        <title>Scandinavium wanjuensis sp. nov., isolated from lettuce South Korea.</title>
        <authorList>
            <person name="Park J."/>
            <person name="Park S."/>
            <person name="Oh K.K."/>
            <person name="Cho G.S."/>
            <person name="Franz C.M.A.P."/>
        </authorList>
    </citation>
    <scope>NUCLEOTIDE SEQUENCE [LARGE SCALE GENOMIC DNA]</scope>
    <source>
        <strain evidence="1 2">V105_6</strain>
    </source>
</reference>
<proteinExistence type="predicted"/>
<accession>A0ABU4QNZ1</accession>
<comment type="caution">
    <text evidence="1">The sequence shown here is derived from an EMBL/GenBank/DDBJ whole genome shotgun (WGS) entry which is preliminary data.</text>
</comment>
<evidence type="ECO:0000313" key="1">
    <source>
        <dbReference type="EMBL" id="MDX6040089.1"/>
    </source>
</evidence>
<gene>
    <name evidence="1" type="ORF">SIK69_07745</name>
</gene>
<dbReference type="RefSeq" id="WP_319629263.1">
    <property type="nucleotide sequence ID" value="NZ_JAWXRC010000032.1"/>
</dbReference>
<name>A0ABU4QNZ1_9ENTR</name>
<sequence>MSNKPLKLPRRVLVWVLPDNLAHPTLLGSAWIVDQGGHSFLSRPAPIT</sequence>
<protein>
    <submittedName>
        <fullName evidence="1">Uncharacterized protein</fullName>
    </submittedName>
</protein>